<feature type="repeat" description="WD" evidence="1">
    <location>
        <begin position="265"/>
        <end position="297"/>
    </location>
</feature>
<protein>
    <submittedName>
        <fullName evidence="2">Uncharacterized protein</fullName>
    </submittedName>
</protein>
<dbReference type="SMART" id="SM00320">
    <property type="entry name" value="WD40"/>
    <property type="match status" value="4"/>
</dbReference>
<dbReference type="Proteomes" id="UP000689195">
    <property type="component" value="Unassembled WGS sequence"/>
</dbReference>
<sequence length="507" mass="60282">MFKTKMIENEKSLQCAYQHNLPIVQVVLNPLLKKEQRLLCNECLENVDIEGKAVGFKKIIQMIEEQQKLKIDQVENVIIINIKQIQLIQSQIDQLKSNIIQQLDQLKFIVHDWINNLQSLGLRYQNYNFHEELENMINNKNELGFNENLLMKKICEEHNNWNSKLTLKLELVNQFPEYNNLKEILLNHQFMISKFDLIQNKKDEKQILLLKDDIILKQTDFSVKQKNCCVSIAFNSSDSIMVSTNESIIEVWNFNNGRLELLQSLNQHTGWVNALMFSKKQNSFISCSSDKTIRIWKDQGGNDWIGSFPYEQHTHKVLCMTVNQNEDQVFSGSQDKTIIVWKLDFDKNELIYQYSLEKHDYDIYGLSLNQSERQLVSCAYGEDQIIIWERGLNNKMEFKYFFIIVKDQQLNYFINLTKIQDQKYSLSRRISLFGYQIVNKLTKLSYLNYKKVYIKRIRKRKFKQIKIKYRICPFSNCLQQIKEFDDSKAQSLHLFHKGIKQWKVQDS</sequence>
<dbReference type="AlphaFoldDB" id="A0A8S1VQJ3"/>
<dbReference type="GO" id="GO:0097361">
    <property type="term" value="C:cytosolic [4Fe-4S] assembly targeting complex"/>
    <property type="evidence" value="ECO:0007669"/>
    <property type="project" value="TreeGrafter"/>
</dbReference>
<keyword evidence="1" id="KW-0853">WD repeat</keyword>
<organism evidence="2 3">
    <name type="scientific">Paramecium pentaurelia</name>
    <dbReference type="NCBI Taxonomy" id="43138"/>
    <lineage>
        <taxon>Eukaryota</taxon>
        <taxon>Sar</taxon>
        <taxon>Alveolata</taxon>
        <taxon>Ciliophora</taxon>
        <taxon>Intramacronucleata</taxon>
        <taxon>Oligohymenophorea</taxon>
        <taxon>Peniculida</taxon>
        <taxon>Parameciidae</taxon>
        <taxon>Paramecium</taxon>
    </lineage>
</organism>
<reference evidence="2" key="1">
    <citation type="submission" date="2021-01" db="EMBL/GenBank/DDBJ databases">
        <authorList>
            <consortium name="Genoscope - CEA"/>
            <person name="William W."/>
        </authorList>
    </citation>
    <scope>NUCLEOTIDE SEQUENCE</scope>
</reference>
<dbReference type="PANTHER" id="PTHR19920:SF0">
    <property type="entry name" value="CYTOSOLIC IRON-SULFUR PROTEIN ASSEMBLY PROTEIN CIAO1-RELATED"/>
    <property type="match status" value="1"/>
</dbReference>
<evidence type="ECO:0000313" key="2">
    <source>
        <dbReference type="EMBL" id="CAD8179317.1"/>
    </source>
</evidence>
<dbReference type="PROSITE" id="PS50082">
    <property type="entry name" value="WD_REPEATS_2"/>
    <property type="match status" value="2"/>
</dbReference>
<accession>A0A8S1VQJ3</accession>
<evidence type="ECO:0000313" key="3">
    <source>
        <dbReference type="Proteomes" id="UP000689195"/>
    </source>
</evidence>
<dbReference type="Pfam" id="PF00400">
    <property type="entry name" value="WD40"/>
    <property type="match status" value="2"/>
</dbReference>
<evidence type="ECO:0000256" key="1">
    <source>
        <dbReference type="PROSITE-ProRule" id="PRU00221"/>
    </source>
</evidence>
<proteinExistence type="predicted"/>
<dbReference type="PROSITE" id="PS50294">
    <property type="entry name" value="WD_REPEATS_REGION"/>
    <property type="match status" value="2"/>
</dbReference>
<feature type="repeat" description="WD" evidence="1">
    <location>
        <begin position="310"/>
        <end position="344"/>
    </location>
</feature>
<gene>
    <name evidence="2" type="ORF">PPENT_87.1.T0710191</name>
</gene>
<dbReference type="GO" id="GO:0016226">
    <property type="term" value="P:iron-sulfur cluster assembly"/>
    <property type="evidence" value="ECO:0007669"/>
    <property type="project" value="TreeGrafter"/>
</dbReference>
<dbReference type="PANTHER" id="PTHR19920">
    <property type="entry name" value="WD40 PROTEIN CIAO1"/>
    <property type="match status" value="1"/>
</dbReference>
<dbReference type="OrthoDB" id="290798at2759"/>
<name>A0A8S1VQJ3_9CILI</name>
<keyword evidence="3" id="KW-1185">Reference proteome</keyword>
<dbReference type="InterPro" id="IPR001680">
    <property type="entry name" value="WD40_rpt"/>
</dbReference>
<dbReference type="EMBL" id="CAJJDO010000071">
    <property type="protein sequence ID" value="CAD8179317.1"/>
    <property type="molecule type" value="Genomic_DNA"/>
</dbReference>
<comment type="caution">
    <text evidence="2">The sequence shown here is derived from an EMBL/GenBank/DDBJ whole genome shotgun (WGS) entry which is preliminary data.</text>
</comment>